<proteinExistence type="predicted"/>
<sequence>MGYLSFLLLMLFSVVLFHFS</sequence>
<name>A0A2P2PGI0_RHIMU</name>
<reference evidence="1" key="1">
    <citation type="submission" date="2018-02" db="EMBL/GenBank/DDBJ databases">
        <title>Rhizophora mucronata_Transcriptome.</title>
        <authorList>
            <person name="Meera S.P."/>
            <person name="Sreeshan A."/>
            <person name="Augustine A."/>
        </authorList>
    </citation>
    <scope>NUCLEOTIDE SEQUENCE</scope>
    <source>
        <tissue evidence="1">Leaf</tissue>
    </source>
</reference>
<evidence type="ECO:0000313" key="1">
    <source>
        <dbReference type="EMBL" id="MBX53854.1"/>
    </source>
</evidence>
<dbReference type="EMBL" id="GGEC01073370">
    <property type="protein sequence ID" value="MBX53854.1"/>
    <property type="molecule type" value="Transcribed_RNA"/>
</dbReference>
<accession>A0A2P2PGI0</accession>
<dbReference type="AlphaFoldDB" id="A0A2P2PGI0"/>
<protein>
    <submittedName>
        <fullName evidence="1">Uncharacterized protein</fullName>
    </submittedName>
</protein>
<organism evidence="1">
    <name type="scientific">Rhizophora mucronata</name>
    <name type="common">Asiatic mangrove</name>
    <dbReference type="NCBI Taxonomy" id="61149"/>
    <lineage>
        <taxon>Eukaryota</taxon>
        <taxon>Viridiplantae</taxon>
        <taxon>Streptophyta</taxon>
        <taxon>Embryophyta</taxon>
        <taxon>Tracheophyta</taxon>
        <taxon>Spermatophyta</taxon>
        <taxon>Magnoliopsida</taxon>
        <taxon>eudicotyledons</taxon>
        <taxon>Gunneridae</taxon>
        <taxon>Pentapetalae</taxon>
        <taxon>rosids</taxon>
        <taxon>fabids</taxon>
        <taxon>Malpighiales</taxon>
        <taxon>Rhizophoraceae</taxon>
        <taxon>Rhizophora</taxon>
    </lineage>
</organism>